<dbReference type="InterPro" id="IPR000595">
    <property type="entry name" value="cNMP-bd_dom"/>
</dbReference>
<dbReference type="SMART" id="SM00100">
    <property type="entry name" value="cNMP"/>
    <property type="match status" value="1"/>
</dbReference>
<protein>
    <submittedName>
        <fullName evidence="6">Crp/Fnr family transcriptional regulator</fullName>
    </submittedName>
</protein>
<feature type="domain" description="HTH crp-type" evidence="5">
    <location>
        <begin position="142"/>
        <end position="215"/>
    </location>
</feature>
<accession>A0A7I9WS85</accession>
<evidence type="ECO:0000259" key="4">
    <source>
        <dbReference type="PROSITE" id="PS50042"/>
    </source>
</evidence>
<dbReference type="InterPro" id="IPR012318">
    <property type="entry name" value="HTH_CRP"/>
</dbReference>
<reference evidence="6 7" key="1">
    <citation type="journal article" date="2019" name="Emerg. Microbes Infect.">
        <title>Comprehensive subspecies identification of 175 nontuberculous mycobacteria species based on 7547 genomic profiles.</title>
        <authorList>
            <person name="Matsumoto Y."/>
            <person name="Kinjo T."/>
            <person name="Motooka D."/>
            <person name="Nabeya D."/>
            <person name="Jung N."/>
            <person name="Uechi K."/>
            <person name="Horii T."/>
            <person name="Iida T."/>
            <person name="Fujita J."/>
            <person name="Nakamura S."/>
        </authorList>
    </citation>
    <scope>NUCLEOTIDE SEQUENCE [LARGE SCALE GENOMIC DNA]</scope>
    <source>
        <strain evidence="6 7">JCM 13392</strain>
    </source>
</reference>
<dbReference type="PANTHER" id="PTHR24567:SF74">
    <property type="entry name" value="HTH-TYPE TRANSCRIPTIONAL REGULATOR ARCR"/>
    <property type="match status" value="1"/>
</dbReference>
<evidence type="ECO:0000256" key="2">
    <source>
        <dbReference type="ARBA" id="ARBA00023125"/>
    </source>
</evidence>
<dbReference type="SMART" id="SM00419">
    <property type="entry name" value="HTH_CRP"/>
    <property type="match status" value="1"/>
</dbReference>
<dbReference type="GO" id="GO:0003677">
    <property type="term" value="F:DNA binding"/>
    <property type="evidence" value="ECO:0007669"/>
    <property type="project" value="UniProtKB-KW"/>
</dbReference>
<sequence length="234" mass="25741">MSITEMVFRPGLALDDLVTAVDDVQQQMYQAGETVFTEGDTDDRLYVVVDGKVALGCHCEDGRQCVFAVVGRSEMFGEESALDHGPRTSCAVTLTQVEVICIPRQVLRSWLAADPGMTDQIFRVMARRIRRSHNRITDVAYADVPSRVAKNLLGLAQQFGVQRDGDIVVTTDLTQEQFAQLVGTTRESVNKALCEFSERGWIQTDGTTIVIHDSAPLSGRVHGVRNGRPPCTSI</sequence>
<dbReference type="InterPro" id="IPR050397">
    <property type="entry name" value="Env_Response_Regulators"/>
</dbReference>
<dbReference type="PROSITE" id="PS50042">
    <property type="entry name" value="CNMP_BINDING_3"/>
    <property type="match status" value="1"/>
</dbReference>
<evidence type="ECO:0000256" key="1">
    <source>
        <dbReference type="ARBA" id="ARBA00023015"/>
    </source>
</evidence>
<evidence type="ECO:0000256" key="3">
    <source>
        <dbReference type="ARBA" id="ARBA00023163"/>
    </source>
</evidence>
<name>A0A7I9WS85_9MYCO</name>
<dbReference type="FunFam" id="1.10.10.10:FF:000019">
    <property type="entry name" value="Crp/Fnr family transcriptional regulator"/>
    <property type="match status" value="1"/>
</dbReference>
<gene>
    <name evidence="6" type="ORF">MMUR_43660</name>
</gene>
<dbReference type="CDD" id="cd00038">
    <property type="entry name" value="CAP_ED"/>
    <property type="match status" value="1"/>
</dbReference>
<evidence type="ECO:0000259" key="5">
    <source>
        <dbReference type="PROSITE" id="PS51063"/>
    </source>
</evidence>
<dbReference type="InterPro" id="IPR014710">
    <property type="entry name" value="RmlC-like_jellyroll"/>
</dbReference>
<dbReference type="SUPFAM" id="SSF46785">
    <property type="entry name" value="Winged helix' DNA-binding domain"/>
    <property type="match status" value="1"/>
</dbReference>
<dbReference type="AlphaFoldDB" id="A0A7I9WS85"/>
<proteinExistence type="predicted"/>
<dbReference type="Pfam" id="PF00027">
    <property type="entry name" value="cNMP_binding"/>
    <property type="match status" value="1"/>
</dbReference>
<keyword evidence="3" id="KW-0804">Transcription</keyword>
<organism evidence="6 7">
    <name type="scientific">Mycolicibacterium murale</name>
    <dbReference type="NCBI Taxonomy" id="182220"/>
    <lineage>
        <taxon>Bacteria</taxon>
        <taxon>Bacillati</taxon>
        <taxon>Actinomycetota</taxon>
        <taxon>Actinomycetes</taxon>
        <taxon>Mycobacteriales</taxon>
        <taxon>Mycobacteriaceae</taxon>
        <taxon>Mycolicibacterium</taxon>
    </lineage>
</organism>
<keyword evidence="1" id="KW-0805">Transcription regulation</keyword>
<dbReference type="InterPro" id="IPR036388">
    <property type="entry name" value="WH-like_DNA-bd_sf"/>
</dbReference>
<dbReference type="PANTHER" id="PTHR24567">
    <property type="entry name" value="CRP FAMILY TRANSCRIPTIONAL REGULATORY PROTEIN"/>
    <property type="match status" value="1"/>
</dbReference>
<dbReference type="EMBL" id="BLKT01000003">
    <property type="protein sequence ID" value="GFG60230.1"/>
    <property type="molecule type" value="Genomic_DNA"/>
</dbReference>
<dbReference type="PROSITE" id="PS51063">
    <property type="entry name" value="HTH_CRP_2"/>
    <property type="match status" value="1"/>
</dbReference>
<dbReference type="InterPro" id="IPR018490">
    <property type="entry name" value="cNMP-bd_dom_sf"/>
</dbReference>
<dbReference type="Proteomes" id="UP000465241">
    <property type="component" value="Unassembled WGS sequence"/>
</dbReference>
<dbReference type="Pfam" id="PF13545">
    <property type="entry name" value="HTH_Crp_2"/>
    <property type="match status" value="1"/>
</dbReference>
<keyword evidence="2" id="KW-0238">DNA-binding</keyword>
<dbReference type="GO" id="GO:0005829">
    <property type="term" value="C:cytosol"/>
    <property type="evidence" value="ECO:0007669"/>
    <property type="project" value="TreeGrafter"/>
</dbReference>
<dbReference type="GO" id="GO:0003700">
    <property type="term" value="F:DNA-binding transcription factor activity"/>
    <property type="evidence" value="ECO:0007669"/>
    <property type="project" value="TreeGrafter"/>
</dbReference>
<dbReference type="RefSeq" id="WP_193490459.1">
    <property type="nucleotide sequence ID" value="NZ_BAAAMC010000034.1"/>
</dbReference>
<keyword evidence="7" id="KW-1185">Reference proteome</keyword>
<dbReference type="SUPFAM" id="SSF51206">
    <property type="entry name" value="cAMP-binding domain-like"/>
    <property type="match status" value="1"/>
</dbReference>
<evidence type="ECO:0000313" key="6">
    <source>
        <dbReference type="EMBL" id="GFG60230.1"/>
    </source>
</evidence>
<dbReference type="InterPro" id="IPR036390">
    <property type="entry name" value="WH_DNA-bd_sf"/>
</dbReference>
<dbReference type="Gene3D" id="2.60.120.10">
    <property type="entry name" value="Jelly Rolls"/>
    <property type="match status" value="1"/>
</dbReference>
<dbReference type="Gene3D" id="1.10.10.10">
    <property type="entry name" value="Winged helix-like DNA-binding domain superfamily/Winged helix DNA-binding domain"/>
    <property type="match status" value="1"/>
</dbReference>
<evidence type="ECO:0000313" key="7">
    <source>
        <dbReference type="Proteomes" id="UP000465241"/>
    </source>
</evidence>
<comment type="caution">
    <text evidence="6">The sequence shown here is derived from an EMBL/GenBank/DDBJ whole genome shotgun (WGS) entry which is preliminary data.</text>
</comment>
<feature type="domain" description="Cyclic nucleotide-binding" evidence="4">
    <location>
        <begin position="8"/>
        <end position="128"/>
    </location>
</feature>